<feature type="domain" description="Leucine-binding protein" evidence="4">
    <location>
        <begin position="41"/>
        <end position="359"/>
    </location>
</feature>
<dbReference type="EMBL" id="BAWF01000043">
    <property type="protein sequence ID" value="GAF47637.1"/>
    <property type="molecule type" value="Genomic_DNA"/>
</dbReference>
<accession>X0Q838</accession>
<organism evidence="5 6">
    <name type="scientific">Rhodococcus wratislaviensis NBRC 100605</name>
    <dbReference type="NCBI Taxonomy" id="1219028"/>
    <lineage>
        <taxon>Bacteria</taxon>
        <taxon>Bacillati</taxon>
        <taxon>Actinomycetota</taxon>
        <taxon>Actinomycetes</taxon>
        <taxon>Mycobacteriales</taxon>
        <taxon>Nocardiaceae</taxon>
        <taxon>Rhodococcus</taxon>
    </lineage>
</organism>
<comment type="caution">
    <text evidence="5">The sequence shown here is derived from an EMBL/GenBank/DDBJ whole genome shotgun (WGS) entry which is preliminary data.</text>
</comment>
<dbReference type="RefSeq" id="WP_037236905.1">
    <property type="nucleotide sequence ID" value="NZ_BAWF01000043.1"/>
</dbReference>
<dbReference type="SUPFAM" id="SSF53822">
    <property type="entry name" value="Periplasmic binding protein-like I"/>
    <property type="match status" value="1"/>
</dbReference>
<gene>
    <name evidence="5" type="ORF">RW1_043_00720</name>
</gene>
<evidence type="ECO:0000256" key="2">
    <source>
        <dbReference type="ARBA" id="ARBA00022729"/>
    </source>
</evidence>
<dbReference type="PANTHER" id="PTHR47235:SF1">
    <property type="entry name" value="BLR6548 PROTEIN"/>
    <property type="match status" value="1"/>
</dbReference>
<evidence type="ECO:0000256" key="3">
    <source>
        <dbReference type="SAM" id="MobiDB-lite"/>
    </source>
</evidence>
<keyword evidence="6" id="KW-1185">Reference proteome</keyword>
<evidence type="ECO:0000256" key="1">
    <source>
        <dbReference type="ARBA" id="ARBA00010062"/>
    </source>
</evidence>
<dbReference type="OrthoDB" id="5169139at2"/>
<feature type="region of interest" description="Disordered" evidence="3">
    <location>
        <begin position="10"/>
        <end position="37"/>
    </location>
</feature>
<feature type="compositionally biased region" description="Low complexity" evidence="3">
    <location>
        <begin position="14"/>
        <end position="29"/>
    </location>
</feature>
<sequence>MSLLVSACAGGGDSSTTAAAQKADAPPLAEYTGPPADSTHPIKIGVLYTDDNPIGVTPEIKKAAEAGEQYVNSHGGIDGRTIEIVACNGANNPQNTARCATQFVNAHVATVYGLDATWGGVGVEVLNKAGIVNQTLPISGPEFTSDNAYPWLASGLTSASAAATYAAEAGGKAACIYQEFASFKEQCLDYFGGTADAKGVEWTPIPIPPNADDLAQYATKAAGTGAETILMIGGVTSVRQVISSAAQIGFKPQWITATQPSDFYEAMGPLAEGLINFNDLKDANDPNDPDAELFRSIMQTYAPDADTTNFATMIISNLLTLKRLAEEQGVGGEQITQENFANVLKAVKVQQFMGPMLDAAHPIKRYPRAVHTGAYLYQRQADGSVKPAGQGYYEFPETND</sequence>
<dbReference type="InterPro" id="IPR028082">
    <property type="entry name" value="Peripla_BP_I"/>
</dbReference>
<reference evidence="5 6" key="1">
    <citation type="submission" date="2014-02" db="EMBL/GenBank/DDBJ databases">
        <title>Whole genome shotgun sequence of Rhodococcus wratislaviensis NBRC 100605.</title>
        <authorList>
            <person name="Hosoyama A."/>
            <person name="Tsuchikane K."/>
            <person name="Yoshida I."/>
            <person name="Ohji S."/>
            <person name="Ichikawa N."/>
            <person name="Yamazoe A."/>
            <person name="Fujita N."/>
        </authorList>
    </citation>
    <scope>NUCLEOTIDE SEQUENCE [LARGE SCALE GENOMIC DNA]</scope>
    <source>
        <strain evidence="5 6">NBRC 100605</strain>
    </source>
</reference>
<dbReference type="Gene3D" id="3.40.50.2300">
    <property type="match status" value="2"/>
</dbReference>
<comment type="similarity">
    <text evidence="1">Belongs to the leucine-binding protein family.</text>
</comment>
<dbReference type="AlphaFoldDB" id="X0Q838"/>
<evidence type="ECO:0000313" key="5">
    <source>
        <dbReference type="EMBL" id="GAF47637.1"/>
    </source>
</evidence>
<dbReference type="PANTHER" id="PTHR47235">
    <property type="entry name" value="BLR6548 PROTEIN"/>
    <property type="match status" value="1"/>
</dbReference>
<name>X0Q838_RHOWR</name>
<keyword evidence="2" id="KW-0732">Signal</keyword>
<dbReference type="Pfam" id="PF13458">
    <property type="entry name" value="Peripla_BP_6"/>
    <property type="match status" value="1"/>
</dbReference>
<evidence type="ECO:0000313" key="6">
    <source>
        <dbReference type="Proteomes" id="UP000019491"/>
    </source>
</evidence>
<evidence type="ECO:0000259" key="4">
    <source>
        <dbReference type="Pfam" id="PF13458"/>
    </source>
</evidence>
<dbReference type="Proteomes" id="UP000019491">
    <property type="component" value="Unassembled WGS sequence"/>
</dbReference>
<protein>
    <recommendedName>
        <fullName evidence="4">Leucine-binding protein domain-containing protein</fullName>
    </recommendedName>
</protein>
<dbReference type="InterPro" id="IPR028081">
    <property type="entry name" value="Leu-bd"/>
</dbReference>
<proteinExistence type="inferred from homology"/>